<dbReference type="Pfam" id="PF00542">
    <property type="entry name" value="Ribosomal_L12"/>
    <property type="match status" value="1"/>
</dbReference>
<dbReference type="Gene3D" id="3.30.1390.10">
    <property type="match status" value="1"/>
</dbReference>
<dbReference type="SUPFAM" id="SSF54736">
    <property type="entry name" value="ClpS-like"/>
    <property type="match status" value="1"/>
</dbReference>
<evidence type="ECO:0000313" key="3">
    <source>
        <dbReference type="Proteomes" id="UP000695562"/>
    </source>
</evidence>
<protein>
    <recommendedName>
        <fullName evidence="1">Large ribosomal subunit protein bL12 C-terminal domain-containing protein</fullName>
    </recommendedName>
</protein>
<organism evidence="2 3">
    <name type="scientific">Polysphondylium violaceum</name>
    <dbReference type="NCBI Taxonomy" id="133409"/>
    <lineage>
        <taxon>Eukaryota</taxon>
        <taxon>Amoebozoa</taxon>
        <taxon>Evosea</taxon>
        <taxon>Eumycetozoa</taxon>
        <taxon>Dictyostelia</taxon>
        <taxon>Dictyosteliales</taxon>
        <taxon>Dictyosteliaceae</taxon>
        <taxon>Polysphondylium</taxon>
    </lineage>
</organism>
<evidence type="ECO:0000259" key="1">
    <source>
        <dbReference type="Pfam" id="PF00542"/>
    </source>
</evidence>
<dbReference type="GO" id="GO:0006412">
    <property type="term" value="P:translation"/>
    <property type="evidence" value="ECO:0007669"/>
    <property type="project" value="InterPro"/>
</dbReference>
<keyword evidence="3" id="KW-1185">Reference proteome</keyword>
<sequence length="38" mass="3969">TKNLVEKLPSLIADKVSKDEADKMAAKIKAAGADVEVA</sequence>
<gene>
    <name evidence="2" type="ORF">CYY_008259</name>
</gene>
<dbReference type="AlphaFoldDB" id="A0A8J4PPJ8"/>
<reference evidence="2" key="1">
    <citation type="submission" date="2020-01" db="EMBL/GenBank/DDBJ databases">
        <title>Development of genomics and gene disruption for Polysphondylium violaceum indicates a role for the polyketide synthase stlB in stalk morphogenesis.</title>
        <authorList>
            <person name="Narita B."/>
            <person name="Kawabe Y."/>
            <person name="Kin K."/>
            <person name="Saito T."/>
            <person name="Gibbs R."/>
            <person name="Kuspa A."/>
            <person name="Muzny D."/>
            <person name="Queller D."/>
            <person name="Richards S."/>
            <person name="Strassman J."/>
            <person name="Sucgang R."/>
            <person name="Worley K."/>
            <person name="Schaap P."/>
        </authorList>
    </citation>
    <scope>NUCLEOTIDE SEQUENCE</scope>
    <source>
        <strain evidence="2">QSvi11</strain>
    </source>
</reference>
<dbReference type="InterPro" id="IPR013823">
    <property type="entry name" value="Ribosomal_bL12_C"/>
</dbReference>
<name>A0A8J4PPJ8_9MYCE</name>
<dbReference type="GO" id="GO:0003735">
    <property type="term" value="F:structural constituent of ribosome"/>
    <property type="evidence" value="ECO:0007669"/>
    <property type="project" value="InterPro"/>
</dbReference>
<dbReference type="Proteomes" id="UP000695562">
    <property type="component" value="Unassembled WGS sequence"/>
</dbReference>
<comment type="caution">
    <text evidence="2">The sequence shown here is derived from an EMBL/GenBank/DDBJ whole genome shotgun (WGS) entry which is preliminary data.</text>
</comment>
<feature type="domain" description="Large ribosomal subunit protein bL12 C-terminal" evidence="1">
    <location>
        <begin position="2"/>
        <end position="37"/>
    </location>
</feature>
<dbReference type="EMBL" id="AJWJ01000493">
    <property type="protein sequence ID" value="KAF2070431.1"/>
    <property type="molecule type" value="Genomic_DNA"/>
</dbReference>
<accession>A0A8J4PPJ8</accession>
<evidence type="ECO:0000313" key="2">
    <source>
        <dbReference type="EMBL" id="KAF2070431.1"/>
    </source>
</evidence>
<dbReference type="OrthoDB" id="250175at2759"/>
<feature type="non-terminal residue" evidence="2">
    <location>
        <position position="1"/>
    </location>
</feature>
<proteinExistence type="predicted"/>
<dbReference type="InterPro" id="IPR014719">
    <property type="entry name" value="Ribosomal_bL12_C/ClpS-like"/>
</dbReference>